<dbReference type="Proteomes" id="UP000001075">
    <property type="component" value="Unassembled WGS sequence"/>
</dbReference>
<organism evidence="1 2">
    <name type="scientific">Cricetulus griseus</name>
    <name type="common">Chinese hamster</name>
    <name type="synonym">Cricetulus barabensis griseus</name>
    <dbReference type="NCBI Taxonomy" id="10029"/>
    <lineage>
        <taxon>Eukaryota</taxon>
        <taxon>Metazoa</taxon>
        <taxon>Chordata</taxon>
        <taxon>Craniata</taxon>
        <taxon>Vertebrata</taxon>
        <taxon>Euteleostomi</taxon>
        <taxon>Mammalia</taxon>
        <taxon>Eutheria</taxon>
        <taxon>Euarchontoglires</taxon>
        <taxon>Glires</taxon>
        <taxon>Rodentia</taxon>
        <taxon>Myomorpha</taxon>
        <taxon>Muroidea</taxon>
        <taxon>Cricetidae</taxon>
        <taxon>Cricetinae</taxon>
        <taxon>Cricetulus</taxon>
    </lineage>
</organism>
<dbReference type="EMBL" id="JH001629">
    <property type="protein sequence ID" value="EGV98404.1"/>
    <property type="molecule type" value="Genomic_DNA"/>
</dbReference>
<reference evidence="2" key="1">
    <citation type="journal article" date="2011" name="Nat. Biotechnol.">
        <title>The genomic sequence of the Chinese hamster ovary (CHO)-K1 cell line.</title>
        <authorList>
            <person name="Xu X."/>
            <person name="Nagarajan H."/>
            <person name="Lewis N.E."/>
            <person name="Pan S."/>
            <person name="Cai Z."/>
            <person name="Liu X."/>
            <person name="Chen W."/>
            <person name="Xie M."/>
            <person name="Wang W."/>
            <person name="Hammond S."/>
            <person name="Andersen M.R."/>
            <person name="Neff N."/>
            <person name="Passarelli B."/>
            <person name="Koh W."/>
            <person name="Fan H.C."/>
            <person name="Wang J."/>
            <person name="Gui Y."/>
            <person name="Lee K.H."/>
            <person name="Betenbaugh M.J."/>
            <person name="Quake S.R."/>
            <person name="Famili I."/>
            <person name="Palsson B.O."/>
            <person name="Wang J."/>
        </authorList>
    </citation>
    <scope>NUCLEOTIDE SEQUENCE [LARGE SCALE GENOMIC DNA]</scope>
    <source>
        <strain evidence="2">CHO K1 cell line</strain>
    </source>
</reference>
<dbReference type="GO" id="GO:0006096">
    <property type="term" value="P:glycolytic process"/>
    <property type="evidence" value="ECO:0007669"/>
    <property type="project" value="InterPro"/>
</dbReference>
<sequence>QHYDVLTALNKAKTVAGDHEVQVKISNPPYDVSLPLIKPHPLYSNIIKECTYADFTEDQLPSYKSMKGTIARPLPCFDKEIFPQIRVEEVPGCSDGNSLEEVIKYLEGLSEEAILEANPPIGIPIIYEFDDQTCTVPGK</sequence>
<evidence type="ECO:0000313" key="2">
    <source>
        <dbReference type="Proteomes" id="UP000001075"/>
    </source>
</evidence>
<gene>
    <name evidence="1" type="ORF">I79_020290</name>
</gene>
<name>G3I9N6_CRIGR</name>
<dbReference type="SUPFAM" id="SSF53254">
    <property type="entry name" value="Phosphoglycerate mutase-like"/>
    <property type="match status" value="1"/>
</dbReference>
<dbReference type="Gene3D" id="3.40.50.1240">
    <property type="entry name" value="Phosphoglycerate mutase-like"/>
    <property type="match status" value="1"/>
</dbReference>
<evidence type="ECO:0000313" key="1">
    <source>
        <dbReference type="EMBL" id="EGV98404.1"/>
    </source>
</evidence>
<dbReference type="AlphaFoldDB" id="G3I9N6"/>
<dbReference type="NCBIfam" id="TIGR01258">
    <property type="entry name" value="pgm_1"/>
    <property type="match status" value="1"/>
</dbReference>
<dbReference type="InterPro" id="IPR029033">
    <property type="entry name" value="His_PPase_superfam"/>
</dbReference>
<dbReference type="PANTHER" id="PTHR11931">
    <property type="entry name" value="PHOSPHOGLYCERATE MUTASE"/>
    <property type="match status" value="1"/>
</dbReference>
<dbReference type="GO" id="GO:0016868">
    <property type="term" value="F:intramolecular phosphotransferase activity"/>
    <property type="evidence" value="ECO:0007669"/>
    <property type="project" value="InterPro"/>
</dbReference>
<accession>G3I9N6</accession>
<dbReference type="STRING" id="10029.G3I9N6"/>
<feature type="non-terminal residue" evidence="1">
    <location>
        <position position="1"/>
    </location>
</feature>
<protein>
    <submittedName>
        <fullName evidence="1">Phosphoglycerate mutase 1</fullName>
    </submittedName>
</protein>
<proteinExistence type="predicted"/>
<dbReference type="InterPro" id="IPR005952">
    <property type="entry name" value="Phosphogly_mut1"/>
</dbReference>
<dbReference type="InParanoid" id="G3I9N6"/>